<dbReference type="EMBL" id="LGRX02005377">
    <property type="protein sequence ID" value="KAK3278567.1"/>
    <property type="molecule type" value="Genomic_DNA"/>
</dbReference>
<reference evidence="1 2" key="1">
    <citation type="journal article" date="2015" name="Genome Biol. Evol.">
        <title>Comparative Genomics of a Bacterivorous Green Alga Reveals Evolutionary Causalities and Consequences of Phago-Mixotrophic Mode of Nutrition.</title>
        <authorList>
            <person name="Burns J.A."/>
            <person name="Paasch A."/>
            <person name="Narechania A."/>
            <person name="Kim E."/>
        </authorList>
    </citation>
    <scope>NUCLEOTIDE SEQUENCE [LARGE SCALE GENOMIC DNA]</scope>
    <source>
        <strain evidence="1 2">PLY_AMNH</strain>
    </source>
</reference>
<dbReference type="AlphaFoldDB" id="A0AAE0LB44"/>
<proteinExistence type="predicted"/>
<keyword evidence="2" id="KW-1185">Reference proteome</keyword>
<organism evidence="1 2">
    <name type="scientific">Cymbomonas tetramitiformis</name>
    <dbReference type="NCBI Taxonomy" id="36881"/>
    <lineage>
        <taxon>Eukaryota</taxon>
        <taxon>Viridiplantae</taxon>
        <taxon>Chlorophyta</taxon>
        <taxon>Pyramimonadophyceae</taxon>
        <taxon>Pyramimonadales</taxon>
        <taxon>Pyramimonadaceae</taxon>
        <taxon>Cymbomonas</taxon>
    </lineage>
</organism>
<name>A0AAE0LB44_9CHLO</name>
<gene>
    <name evidence="1" type="ORF">CYMTET_13503</name>
</gene>
<sequence>MISQHIDEEEYEERHAFAEGQDDVVEKEIRELKHEYPKPDLSHPTSRYNKLLAWLQTILVKPGEFRIAVHLDIFGKQSVARTSEDVSLASLCHVLLECYDVDELIEFVYRTRASSVIGKETLLKKNRERKAQQEALEQASADSLLAQLRALGHDVHIGVPAVAVPIATPISAVPVSQNPQSTEPAAANVGGAAANVVGGAASTPIGPVQAVQELFGFTGKRQRQTN</sequence>
<accession>A0AAE0LB44</accession>
<protein>
    <submittedName>
        <fullName evidence="1">Uncharacterized protein</fullName>
    </submittedName>
</protein>
<evidence type="ECO:0000313" key="1">
    <source>
        <dbReference type="EMBL" id="KAK3278567.1"/>
    </source>
</evidence>
<evidence type="ECO:0000313" key="2">
    <source>
        <dbReference type="Proteomes" id="UP001190700"/>
    </source>
</evidence>
<dbReference type="Proteomes" id="UP001190700">
    <property type="component" value="Unassembled WGS sequence"/>
</dbReference>
<comment type="caution">
    <text evidence="1">The sequence shown here is derived from an EMBL/GenBank/DDBJ whole genome shotgun (WGS) entry which is preliminary data.</text>
</comment>